<evidence type="ECO:0000313" key="3">
    <source>
        <dbReference type="Proteomes" id="UP000087766"/>
    </source>
</evidence>
<name>A0A1S3UZI3_VIGRR</name>
<dbReference type="Proteomes" id="UP000087766">
    <property type="component" value="Chromosome 8"/>
</dbReference>
<reference evidence="3" key="1">
    <citation type="journal article" date="2014" name="Nat. Commun.">
        <title>Genome sequence of mungbean and insights into evolution within Vigna species.</title>
        <authorList>
            <person name="Kang Y.J."/>
            <person name="Kim S.K."/>
            <person name="Kim M.Y."/>
            <person name="Lestari P."/>
            <person name="Kim K.H."/>
            <person name="Ha B.K."/>
            <person name="Jun T.H."/>
            <person name="Hwang W.J."/>
            <person name="Lee T."/>
            <person name="Lee J."/>
            <person name="Shim S."/>
            <person name="Yoon M.Y."/>
            <person name="Jang Y.E."/>
            <person name="Han K.S."/>
            <person name="Taeprayoon P."/>
            <person name="Yoon N."/>
            <person name="Somta P."/>
            <person name="Tanya P."/>
            <person name="Kim K.S."/>
            <person name="Gwag J.G."/>
            <person name="Moon J.K."/>
            <person name="Lee Y.H."/>
            <person name="Park B.S."/>
            <person name="Bombarely A."/>
            <person name="Doyle J.J."/>
            <person name="Jackson S.A."/>
            <person name="Schafleitner R."/>
            <person name="Srinives P."/>
            <person name="Varshney R.K."/>
            <person name="Lee S.H."/>
        </authorList>
    </citation>
    <scope>NUCLEOTIDE SEQUENCE [LARGE SCALE GENOMIC DNA]</scope>
    <source>
        <strain evidence="3">cv. VC1973A</strain>
    </source>
</reference>
<dbReference type="PANTHER" id="PTHR31672">
    <property type="entry name" value="BNACNNG10540D PROTEIN"/>
    <property type="match status" value="1"/>
</dbReference>
<dbReference type="InterPro" id="IPR036047">
    <property type="entry name" value="F-box-like_dom_sf"/>
</dbReference>
<keyword evidence="3" id="KW-1185">Reference proteome</keyword>
<dbReference type="Gene3D" id="1.20.1280.50">
    <property type="match status" value="1"/>
</dbReference>
<proteinExistence type="predicted"/>
<dbReference type="AlphaFoldDB" id="A0A1S3UZI3"/>
<feature type="domain" description="F-box associated beta-propeller type 3" evidence="2">
    <location>
        <begin position="83"/>
        <end position="356"/>
    </location>
</feature>
<dbReference type="OrthoDB" id="591557at2759"/>
<reference evidence="4" key="2">
    <citation type="submission" date="2025-08" db="UniProtKB">
        <authorList>
            <consortium name="RefSeq"/>
        </authorList>
    </citation>
    <scope>IDENTIFICATION</scope>
    <source>
        <tissue evidence="4">Leaf</tissue>
    </source>
</reference>
<organism evidence="3 4">
    <name type="scientific">Vigna radiata var. radiata</name>
    <name type="common">Mung bean</name>
    <name type="synonym">Phaseolus aureus</name>
    <dbReference type="NCBI Taxonomy" id="3916"/>
    <lineage>
        <taxon>Eukaryota</taxon>
        <taxon>Viridiplantae</taxon>
        <taxon>Streptophyta</taxon>
        <taxon>Embryophyta</taxon>
        <taxon>Tracheophyta</taxon>
        <taxon>Spermatophyta</taxon>
        <taxon>Magnoliopsida</taxon>
        <taxon>eudicotyledons</taxon>
        <taxon>Gunneridae</taxon>
        <taxon>Pentapetalae</taxon>
        <taxon>rosids</taxon>
        <taxon>fabids</taxon>
        <taxon>Fabales</taxon>
        <taxon>Fabaceae</taxon>
        <taxon>Papilionoideae</taxon>
        <taxon>50 kb inversion clade</taxon>
        <taxon>NPAAA clade</taxon>
        <taxon>indigoferoid/millettioid clade</taxon>
        <taxon>Phaseoleae</taxon>
        <taxon>Vigna</taxon>
    </lineage>
</organism>
<dbReference type="InterPro" id="IPR017451">
    <property type="entry name" value="F-box-assoc_interact_dom"/>
</dbReference>
<dbReference type="Pfam" id="PF00646">
    <property type="entry name" value="F-box"/>
    <property type="match status" value="1"/>
</dbReference>
<dbReference type="InterPro" id="IPR050796">
    <property type="entry name" value="SCF_F-box_component"/>
</dbReference>
<gene>
    <name evidence="4" type="primary">LOC106770182</name>
</gene>
<dbReference type="SUPFAM" id="SSF81383">
    <property type="entry name" value="F-box domain"/>
    <property type="match status" value="1"/>
</dbReference>
<dbReference type="InterPro" id="IPR001810">
    <property type="entry name" value="F-box_dom"/>
</dbReference>
<feature type="domain" description="F-box" evidence="1">
    <location>
        <begin position="2"/>
        <end position="31"/>
    </location>
</feature>
<dbReference type="NCBIfam" id="TIGR01640">
    <property type="entry name" value="F_box_assoc_1"/>
    <property type="match status" value="1"/>
</dbReference>
<sequence>MEILSWLPVKDLLLFKCVSKGWNQLVFDSAFVKLHLQRSSKNTHTLLTFLDDSLSYRRHCAIVCPIQDLFENPSSTLETLPHSYLPFNGKRSILGSCNGLVCLQDSFFHGEFKEYWFPMGNPATRVMSNEPPHIRINLSDYKYPFRLVYGFGYDEWSDTYQVVLLDNNKNKSQKLEVKVCSLGDNCWRNTFTCEAVPIKMDNRLRGICGAFVSGTLNWLAYPKSRAGDDERGGTKMNELEIFSYDLKKESCSYFCMPDGILEVSPNEAVLEVLNGCLCLSHYHENDFIVWLKRDFRDEKSWSKLLHYKNRPSPCYYTRYIDIICMCENDDVVLLADTGLYSKSEFIWWNIRDNRMEGRQIFDKYKFYLSSYDYVHSLVLP</sequence>
<dbReference type="Pfam" id="PF08268">
    <property type="entry name" value="FBA_3"/>
    <property type="match status" value="1"/>
</dbReference>
<accession>A0A1S3UZI3</accession>
<dbReference type="InterPro" id="IPR013187">
    <property type="entry name" value="F-box-assoc_dom_typ3"/>
</dbReference>
<evidence type="ECO:0000259" key="1">
    <source>
        <dbReference type="Pfam" id="PF00646"/>
    </source>
</evidence>
<dbReference type="KEGG" id="vra:106770182"/>
<dbReference type="RefSeq" id="XP_014511491.1">
    <property type="nucleotide sequence ID" value="XM_014656005.1"/>
</dbReference>
<protein>
    <submittedName>
        <fullName evidence="4">F-box/kelch-repeat protein At3g23880-like</fullName>
    </submittedName>
</protein>
<dbReference type="GeneID" id="106770182"/>
<dbReference type="STRING" id="3916.A0A1S3UZI3"/>
<evidence type="ECO:0000259" key="2">
    <source>
        <dbReference type="Pfam" id="PF08268"/>
    </source>
</evidence>
<evidence type="ECO:0000313" key="4">
    <source>
        <dbReference type="RefSeq" id="XP_014511491.1"/>
    </source>
</evidence>
<dbReference type="PANTHER" id="PTHR31672:SF13">
    <property type="entry name" value="F-BOX PROTEIN CPR30-LIKE"/>
    <property type="match status" value="1"/>
</dbReference>